<protein>
    <submittedName>
        <fullName evidence="2">Uncharacterized protein</fullName>
    </submittedName>
</protein>
<reference evidence="2" key="1">
    <citation type="submission" date="2022-07" db="EMBL/GenBank/DDBJ databases">
        <title>Phylogenomic reconstructions and comparative analyses of Kickxellomycotina fungi.</title>
        <authorList>
            <person name="Reynolds N.K."/>
            <person name="Stajich J.E."/>
            <person name="Barry K."/>
            <person name="Grigoriev I.V."/>
            <person name="Crous P."/>
            <person name="Smith M.E."/>
        </authorList>
    </citation>
    <scope>NUCLEOTIDE SEQUENCE</scope>
    <source>
        <strain evidence="2">RSA 567</strain>
    </source>
</reference>
<organism evidence="2 3">
    <name type="scientific">Dimargaris verticillata</name>
    <dbReference type="NCBI Taxonomy" id="2761393"/>
    <lineage>
        <taxon>Eukaryota</taxon>
        <taxon>Fungi</taxon>
        <taxon>Fungi incertae sedis</taxon>
        <taxon>Zoopagomycota</taxon>
        <taxon>Kickxellomycotina</taxon>
        <taxon>Dimargaritomycetes</taxon>
        <taxon>Dimargaritales</taxon>
        <taxon>Dimargaritaceae</taxon>
        <taxon>Dimargaris</taxon>
    </lineage>
</organism>
<evidence type="ECO:0000313" key="2">
    <source>
        <dbReference type="EMBL" id="KAJ1972211.1"/>
    </source>
</evidence>
<feature type="region of interest" description="Disordered" evidence="1">
    <location>
        <begin position="1"/>
        <end position="20"/>
    </location>
</feature>
<proteinExistence type="predicted"/>
<name>A0A9W8AWY2_9FUNG</name>
<evidence type="ECO:0000256" key="1">
    <source>
        <dbReference type="SAM" id="MobiDB-lite"/>
    </source>
</evidence>
<accession>A0A9W8AWY2</accession>
<comment type="caution">
    <text evidence="2">The sequence shown here is derived from an EMBL/GenBank/DDBJ whole genome shotgun (WGS) entry which is preliminary data.</text>
</comment>
<keyword evidence="3" id="KW-1185">Reference proteome</keyword>
<gene>
    <name evidence="2" type="ORF">H4R34_005481</name>
</gene>
<evidence type="ECO:0000313" key="3">
    <source>
        <dbReference type="Proteomes" id="UP001151582"/>
    </source>
</evidence>
<dbReference type="AlphaFoldDB" id="A0A9W8AWY2"/>
<dbReference type="EMBL" id="JANBQB010001124">
    <property type="protein sequence ID" value="KAJ1972211.1"/>
    <property type="molecule type" value="Genomic_DNA"/>
</dbReference>
<sequence length="61" mass="6713">MGLHHSQAKLSVDSHPTDDPTAISLGDVDDFQNLFESDPRNRLASNVLVESALIPTLENRK</sequence>
<feature type="non-terminal residue" evidence="2">
    <location>
        <position position="61"/>
    </location>
</feature>
<dbReference type="Proteomes" id="UP001151582">
    <property type="component" value="Unassembled WGS sequence"/>
</dbReference>